<comment type="caution">
    <text evidence="1">The sequence shown here is derived from an EMBL/GenBank/DDBJ whole genome shotgun (WGS) entry which is preliminary data.</text>
</comment>
<evidence type="ECO:0008006" key="3">
    <source>
        <dbReference type="Google" id="ProtNLM"/>
    </source>
</evidence>
<evidence type="ECO:0000313" key="2">
    <source>
        <dbReference type="Proteomes" id="UP001224139"/>
    </source>
</evidence>
<organism evidence="1 2">
    <name type="scientific">Bacillus hominis</name>
    <dbReference type="NCBI Taxonomy" id="2817478"/>
    <lineage>
        <taxon>Bacteria</taxon>
        <taxon>Bacillati</taxon>
        <taxon>Bacillota</taxon>
        <taxon>Bacilli</taxon>
        <taxon>Bacillales</taxon>
        <taxon>Bacillaceae</taxon>
        <taxon>Bacillus</taxon>
        <taxon>Bacillus cereus group</taxon>
    </lineage>
</organism>
<dbReference type="RefSeq" id="WP_088058632.1">
    <property type="nucleotide sequence ID" value="NZ_JAUCFG010000002.1"/>
</dbReference>
<keyword evidence="2" id="KW-1185">Reference proteome</keyword>
<proteinExistence type="predicted"/>
<accession>A0ABT7R6W4</accession>
<dbReference type="EMBL" id="JAUCFG010000002">
    <property type="protein sequence ID" value="MDM5438668.1"/>
    <property type="molecule type" value="Genomic_DNA"/>
</dbReference>
<protein>
    <recommendedName>
        <fullName evidence="3">Restriction alleviation protein, Lar family</fullName>
    </recommendedName>
</protein>
<name>A0ABT7R6W4_9BACI</name>
<reference evidence="1 2" key="1">
    <citation type="submission" date="2023-06" db="EMBL/GenBank/DDBJ databases">
        <title>Comparative genomics of Bacillaceae isolates and their secondary metabolite potential.</title>
        <authorList>
            <person name="Song L."/>
            <person name="Nielsen L.J."/>
            <person name="Mohite O."/>
            <person name="Xu X."/>
            <person name="Weber T."/>
            <person name="Kovacs A.T."/>
        </authorList>
    </citation>
    <scope>NUCLEOTIDE SEQUENCE [LARGE SCALE GENOMIC DNA]</scope>
    <source>
        <strain evidence="1 2">DX2.1</strain>
    </source>
</reference>
<dbReference type="Proteomes" id="UP001224139">
    <property type="component" value="Unassembled WGS sequence"/>
</dbReference>
<sequence>MCPKCNNTGIIYKEIYPGVIETKGCDCEVAKQQEATQKERWEAWLQRFAEWEKGCSVSNVV</sequence>
<evidence type="ECO:0000313" key="1">
    <source>
        <dbReference type="EMBL" id="MDM5438668.1"/>
    </source>
</evidence>
<gene>
    <name evidence="1" type="ORF">QUG02_11100</name>
</gene>